<keyword evidence="1" id="KW-0732">Signal</keyword>
<evidence type="ECO:0000256" key="1">
    <source>
        <dbReference type="SAM" id="SignalP"/>
    </source>
</evidence>
<sequence length="260" mass="27495">MKHARALSLTIITATMASAAFAQGEADAAAQANNPLADTTSLNLQNQYFGNLSSIDRDANAVLLRGAKPFRLGAANGIARATLPINTVPRTGGGDRSGLGDLNVFAAFLFDTRNPAISFGIGPQFTAPTATDDALGSGNWSAGFANVLFNASSPTVQYGYLLTWQASFAGEDTRDDVNAAAFQPFVFYQLGGGTYLRSTGVMTYDFKTDDYAIPIGLGIGQVFQRENGVLNLFVEPQYTVASDGDGQPDWGIFAGVNFQF</sequence>
<gene>
    <name evidence="2" type="ordered locus">Dshi_0509</name>
</gene>
<dbReference type="EMBL" id="CP000830">
    <property type="protein sequence ID" value="ABV92257.1"/>
    <property type="molecule type" value="Genomic_DNA"/>
</dbReference>
<dbReference type="eggNOG" id="COG3637">
    <property type="taxonomic scope" value="Bacteria"/>
</dbReference>
<dbReference type="RefSeq" id="WP_012177187.1">
    <property type="nucleotide sequence ID" value="NC_009952.1"/>
</dbReference>
<reference evidence="3" key="1">
    <citation type="journal article" date="2010" name="ISME J.">
        <title>The complete genome sequence of the algal symbiont Dinoroseobacter shibae: a hitchhiker's guide to life in the sea.</title>
        <authorList>
            <person name="Wagner-Dobler I."/>
            <person name="Ballhausen B."/>
            <person name="Berger M."/>
            <person name="Brinkhoff T."/>
            <person name="Buchholz I."/>
            <person name="Bunk B."/>
            <person name="Cypionka H."/>
            <person name="Daniel R."/>
            <person name="Drepper T."/>
            <person name="Gerdts G."/>
            <person name="Hahnke S."/>
            <person name="Han C."/>
            <person name="Jahn D."/>
            <person name="Kalhoefer D."/>
            <person name="Kiss H."/>
            <person name="Klenk H.P."/>
            <person name="Kyrpides N."/>
            <person name="Liebl W."/>
            <person name="Liesegang H."/>
            <person name="Meincke L."/>
            <person name="Pati A."/>
            <person name="Petersen J."/>
            <person name="Piekarski T."/>
            <person name="Pommerenke C."/>
            <person name="Pradella S."/>
            <person name="Pukall R."/>
            <person name="Rabus R."/>
            <person name="Stackebrandt E."/>
            <person name="Thole S."/>
            <person name="Thompson L."/>
            <person name="Tielen P."/>
            <person name="Tomasch J."/>
            <person name="von Jan M."/>
            <person name="Wanphrut N."/>
            <person name="Wichels A."/>
            <person name="Zech H."/>
            <person name="Simon M."/>
        </authorList>
    </citation>
    <scope>NUCLEOTIDE SEQUENCE [LARGE SCALE GENOMIC DNA]</scope>
    <source>
        <strain evidence="3">DSM 16493 / NCIMB 14021 / DFL 12</strain>
    </source>
</reference>
<name>A8LNU9_DINSH</name>
<feature type="chain" id="PRO_5002726137" description="Transporter" evidence="1">
    <location>
        <begin position="23"/>
        <end position="260"/>
    </location>
</feature>
<evidence type="ECO:0008006" key="4">
    <source>
        <dbReference type="Google" id="ProtNLM"/>
    </source>
</evidence>
<dbReference type="Proteomes" id="UP000006833">
    <property type="component" value="Chromosome"/>
</dbReference>
<dbReference type="OrthoDB" id="9809066at2"/>
<accession>A8LNU9</accession>
<evidence type="ECO:0000313" key="2">
    <source>
        <dbReference type="EMBL" id="ABV92257.1"/>
    </source>
</evidence>
<feature type="signal peptide" evidence="1">
    <location>
        <begin position="1"/>
        <end position="22"/>
    </location>
</feature>
<protein>
    <recommendedName>
        <fullName evidence="4">Transporter</fullName>
    </recommendedName>
</protein>
<dbReference type="KEGG" id="dsh:Dshi_0509"/>
<dbReference type="STRING" id="398580.Dshi_0509"/>
<organism evidence="2 3">
    <name type="scientific">Dinoroseobacter shibae (strain DSM 16493 / NCIMB 14021 / DFL 12)</name>
    <dbReference type="NCBI Taxonomy" id="398580"/>
    <lineage>
        <taxon>Bacteria</taxon>
        <taxon>Pseudomonadati</taxon>
        <taxon>Pseudomonadota</taxon>
        <taxon>Alphaproteobacteria</taxon>
        <taxon>Rhodobacterales</taxon>
        <taxon>Roseobacteraceae</taxon>
        <taxon>Dinoroseobacter</taxon>
    </lineage>
</organism>
<dbReference type="AlphaFoldDB" id="A8LNU9"/>
<proteinExistence type="predicted"/>
<evidence type="ECO:0000313" key="3">
    <source>
        <dbReference type="Proteomes" id="UP000006833"/>
    </source>
</evidence>
<keyword evidence="3" id="KW-1185">Reference proteome</keyword>
<dbReference type="HOGENOM" id="CLU_072059_3_0_5"/>